<reference evidence="3 4" key="1">
    <citation type="submission" date="2023-07" db="EMBL/GenBank/DDBJ databases">
        <title>Genomic Encyclopedia of Type Strains, Phase IV (KMG-IV): sequencing the most valuable type-strain genomes for metagenomic binning, comparative biology and taxonomic classification.</title>
        <authorList>
            <person name="Goeker M."/>
        </authorList>
    </citation>
    <scope>NUCLEOTIDE SEQUENCE [LARGE SCALE GENOMIC DNA]</scope>
    <source>
        <strain evidence="3 4">DSM 19619</strain>
    </source>
</reference>
<proteinExistence type="predicted"/>
<feature type="domain" description="EamA" evidence="2">
    <location>
        <begin position="152"/>
        <end position="278"/>
    </location>
</feature>
<dbReference type="InterPro" id="IPR037185">
    <property type="entry name" value="EmrE-like"/>
</dbReference>
<dbReference type="RefSeq" id="WP_307268145.1">
    <property type="nucleotide sequence ID" value="NZ_JAUSVX010000001.1"/>
</dbReference>
<keyword evidence="4" id="KW-1185">Reference proteome</keyword>
<dbReference type="Gene3D" id="1.10.3730.20">
    <property type="match status" value="1"/>
</dbReference>
<accession>A0ABU0J0U1</accession>
<dbReference type="Pfam" id="PF00892">
    <property type="entry name" value="EamA"/>
    <property type="match status" value="2"/>
</dbReference>
<feature type="transmembrane region" description="Helical" evidence="1">
    <location>
        <begin position="263"/>
        <end position="281"/>
    </location>
</feature>
<feature type="transmembrane region" description="Helical" evidence="1">
    <location>
        <begin position="153"/>
        <end position="173"/>
    </location>
</feature>
<comment type="caution">
    <text evidence="3">The sequence shown here is derived from an EMBL/GenBank/DDBJ whole genome shotgun (WGS) entry which is preliminary data.</text>
</comment>
<name>A0ABU0J0U1_9HYPH</name>
<keyword evidence="1" id="KW-1133">Transmembrane helix</keyword>
<feature type="transmembrane region" description="Helical" evidence="1">
    <location>
        <begin position="74"/>
        <end position="95"/>
    </location>
</feature>
<feature type="transmembrane region" description="Helical" evidence="1">
    <location>
        <begin position="182"/>
        <end position="203"/>
    </location>
</feature>
<gene>
    <name evidence="3" type="ORF">QO011_000864</name>
</gene>
<keyword evidence="1" id="KW-0812">Transmembrane</keyword>
<dbReference type="EMBL" id="JAUSVX010000001">
    <property type="protein sequence ID" value="MDQ0467869.1"/>
    <property type="molecule type" value="Genomic_DNA"/>
</dbReference>
<feature type="transmembrane region" description="Helical" evidence="1">
    <location>
        <begin position="241"/>
        <end position="257"/>
    </location>
</feature>
<feature type="transmembrane region" description="Helical" evidence="1">
    <location>
        <begin position="209"/>
        <end position="229"/>
    </location>
</feature>
<organism evidence="3 4">
    <name type="scientific">Labrys wisconsinensis</name>
    <dbReference type="NCBI Taxonomy" id="425677"/>
    <lineage>
        <taxon>Bacteria</taxon>
        <taxon>Pseudomonadati</taxon>
        <taxon>Pseudomonadota</taxon>
        <taxon>Alphaproteobacteria</taxon>
        <taxon>Hyphomicrobiales</taxon>
        <taxon>Xanthobacteraceae</taxon>
        <taxon>Labrys</taxon>
    </lineage>
</organism>
<feature type="transmembrane region" description="Helical" evidence="1">
    <location>
        <begin position="124"/>
        <end position="141"/>
    </location>
</feature>
<dbReference type="PANTHER" id="PTHR22911:SF103">
    <property type="entry name" value="BLR2811 PROTEIN"/>
    <property type="match status" value="1"/>
</dbReference>
<sequence length="294" mass="31623">MSNLRTQGFAFALAAITLFSLQDGISKHLAEGYSPAFVTMVRYWAFGLFTLVLSSRMPGGLRAVARSNVPLVQIARGVLLALQVIVAITCFAVIGLARSQAIFSATPILVMLLSVPLLGERIGWARWAAIAAGLAGVLLILKPSGDFFDAKVLLAVGTSLMFALYVVATRYVGRRDASITSFLYTGVGGAVATSLIGPFFWTPFHGWDWGWMSVVCMTSISSHYCLIRAYDILDASAVQPLTYLSLVYASIIGTTVFGETLSWTIVLGSAVVVAAGVFAVWREHGAARRETTRR</sequence>
<evidence type="ECO:0000313" key="4">
    <source>
        <dbReference type="Proteomes" id="UP001242480"/>
    </source>
</evidence>
<dbReference type="SUPFAM" id="SSF103481">
    <property type="entry name" value="Multidrug resistance efflux transporter EmrE"/>
    <property type="match status" value="2"/>
</dbReference>
<evidence type="ECO:0000313" key="3">
    <source>
        <dbReference type="EMBL" id="MDQ0467869.1"/>
    </source>
</evidence>
<feature type="transmembrane region" description="Helical" evidence="1">
    <location>
        <begin position="34"/>
        <end position="53"/>
    </location>
</feature>
<protein>
    <submittedName>
        <fullName evidence="3">Drug/metabolite transporter (DMT)-like permease</fullName>
    </submittedName>
</protein>
<dbReference type="InterPro" id="IPR000620">
    <property type="entry name" value="EamA_dom"/>
</dbReference>
<keyword evidence="1" id="KW-0472">Membrane</keyword>
<evidence type="ECO:0000259" key="2">
    <source>
        <dbReference type="Pfam" id="PF00892"/>
    </source>
</evidence>
<feature type="transmembrane region" description="Helical" evidence="1">
    <location>
        <begin position="101"/>
        <end position="119"/>
    </location>
</feature>
<evidence type="ECO:0000256" key="1">
    <source>
        <dbReference type="SAM" id="Phobius"/>
    </source>
</evidence>
<dbReference type="PANTHER" id="PTHR22911">
    <property type="entry name" value="ACYL-MALONYL CONDENSING ENZYME-RELATED"/>
    <property type="match status" value="1"/>
</dbReference>
<feature type="domain" description="EamA" evidence="2">
    <location>
        <begin position="8"/>
        <end position="141"/>
    </location>
</feature>
<dbReference type="Proteomes" id="UP001242480">
    <property type="component" value="Unassembled WGS sequence"/>
</dbReference>